<sequence>MANSNRQNKVKEINMKRWILFLILSVFLIGCAKTKIVDDIDLVQVAAYDTEAEGKLKGTFAISAYKGGGEGETKIYSASGQTGREVLARASEKSSGPLELGQLRVIIFNEKIIEKGMQEILETLNRNPSVGNAIYLAITNVKGESLLKGNYSKEKEIASYLSSLLEQNMNNGTQPKTNFFMFLNQLDDDARDSYLPMISKKGNVLELNGIALFKRCKMVDKVNPKDLFVFKLLTDKFKQGTYQFKLPSSSNTYATIENIKARTKYKMEGNSKHPFVNAHIQVKAEIQEFTKTKNLDNPKEIKKIEKIMETEIEKKATTLIKRFIKKGTDPIGLRKLGRTHVRKWNSQEWEESYKHLRFRVTADVKVTQSGVTE</sequence>
<evidence type="ECO:0000313" key="10">
    <source>
        <dbReference type="EMBL" id="SCC33596.1"/>
    </source>
</evidence>
<feature type="domain" description="Spore germination GerAC-like C-terminal" evidence="8">
    <location>
        <begin position="208"/>
        <end position="370"/>
    </location>
</feature>
<organism evidence="10 11">
    <name type="scientific">Bacillus thuringiensis</name>
    <dbReference type="NCBI Taxonomy" id="1428"/>
    <lineage>
        <taxon>Bacteria</taxon>
        <taxon>Bacillati</taxon>
        <taxon>Bacillota</taxon>
        <taxon>Bacilli</taxon>
        <taxon>Bacillales</taxon>
        <taxon>Bacillaceae</taxon>
        <taxon>Bacillus</taxon>
        <taxon>Bacillus cereus group</taxon>
    </lineage>
</organism>
<dbReference type="Gene3D" id="3.30.300.210">
    <property type="entry name" value="Nutrient germinant receptor protein C, domain 3"/>
    <property type="match status" value="1"/>
</dbReference>
<dbReference type="NCBIfam" id="TIGR02887">
    <property type="entry name" value="spore_ger_x_C"/>
    <property type="match status" value="1"/>
</dbReference>
<proteinExistence type="inferred from homology"/>
<dbReference type="GO" id="GO:0016020">
    <property type="term" value="C:membrane"/>
    <property type="evidence" value="ECO:0007669"/>
    <property type="project" value="UniProtKB-SubCell"/>
</dbReference>
<keyword evidence="6" id="KW-0564">Palmitate</keyword>
<accession>A0A1C4DQD6</accession>
<dbReference type="AlphaFoldDB" id="A0A1C4DQD6"/>
<dbReference type="EMBL" id="FMBI01000029">
    <property type="protein sequence ID" value="SCC33596.1"/>
    <property type="molecule type" value="Genomic_DNA"/>
</dbReference>
<dbReference type="Pfam" id="PF05504">
    <property type="entry name" value="Spore_GerAC"/>
    <property type="match status" value="1"/>
</dbReference>
<reference evidence="10 11" key="1">
    <citation type="submission" date="2016-08" db="EMBL/GenBank/DDBJ databases">
        <authorList>
            <person name="Seilhamer J.J."/>
        </authorList>
    </citation>
    <scope>NUCLEOTIDE SEQUENCE [LARGE SCALE GENOMIC DNA]</scope>
    <source>
        <strain evidence="10 11">IEBC_T61001</strain>
    </source>
</reference>
<gene>
    <name evidence="10" type="ORF">BTT61001_02562</name>
</gene>
<feature type="domain" description="Spore germination protein N-terminal" evidence="9">
    <location>
        <begin position="35"/>
        <end position="199"/>
    </location>
</feature>
<keyword evidence="5" id="KW-0472">Membrane</keyword>
<dbReference type="PANTHER" id="PTHR35789:SF1">
    <property type="entry name" value="SPORE GERMINATION PROTEIN B3"/>
    <property type="match status" value="1"/>
</dbReference>
<evidence type="ECO:0000256" key="3">
    <source>
        <dbReference type="ARBA" id="ARBA00022544"/>
    </source>
</evidence>
<evidence type="ECO:0000256" key="5">
    <source>
        <dbReference type="ARBA" id="ARBA00023136"/>
    </source>
</evidence>
<evidence type="ECO:0000256" key="7">
    <source>
        <dbReference type="ARBA" id="ARBA00023288"/>
    </source>
</evidence>
<dbReference type="PROSITE" id="PS51257">
    <property type="entry name" value="PROKAR_LIPOPROTEIN"/>
    <property type="match status" value="1"/>
</dbReference>
<keyword evidence="4" id="KW-0732">Signal</keyword>
<dbReference type="InterPro" id="IPR038501">
    <property type="entry name" value="Spore_GerAC_C_sf"/>
</dbReference>
<evidence type="ECO:0000256" key="4">
    <source>
        <dbReference type="ARBA" id="ARBA00022729"/>
    </source>
</evidence>
<keyword evidence="3" id="KW-0309">Germination</keyword>
<dbReference type="PANTHER" id="PTHR35789">
    <property type="entry name" value="SPORE GERMINATION PROTEIN B3"/>
    <property type="match status" value="1"/>
</dbReference>
<keyword evidence="7" id="KW-0449">Lipoprotein</keyword>
<comment type="subcellular location">
    <subcellularLocation>
        <location evidence="1">Membrane</location>
        <topology evidence="1">Lipid-anchor</topology>
    </subcellularLocation>
</comment>
<dbReference type="InterPro" id="IPR057336">
    <property type="entry name" value="GerAC_N"/>
</dbReference>
<name>A0A1C4DQD6_BACTU</name>
<dbReference type="InterPro" id="IPR046953">
    <property type="entry name" value="Spore_GerAC-like_C"/>
</dbReference>
<evidence type="ECO:0000313" key="11">
    <source>
        <dbReference type="Proteomes" id="UP000195991"/>
    </source>
</evidence>
<dbReference type="Proteomes" id="UP000195991">
    <property type="component" value="Unassembled WGS sequence"/>
</dbReference>
<evidence type="ECO:0000256" key="2">
    <source>
        <dbReference type="ARBA" id="ARBA00007886"/>
    </source>
</evidence>
<evidence type="ECO:0000256" key="1">
    <source>
        <dbReference type="ARBA" id="ARBA00004635"/>
    </source>
</evidence>
<comment type="similarity">
    <text evidence="2">Belongs to the GerABKC lipoprotein family.</text>
</comment>
<evidence type="ECO:0000259" key="8">
    <source>
        <dbReference type="Pfam" id="PF05504"/>
    </source>
</evidence>
<protein>
    <submittedName>
        <fullName evidence="10">Spore germination protein GerQC</fullName>
    </submittedName>
</protein>
<dbReference type="GO" id="GO:0009847">
    <property type="term" value="P:spore germination"/>
    <property type="evidence" value="ECO:0007669"/>
    <property type="project" value="InterPro"/>
</dbReference>
<dbReference type="Pfam" id="PF25198">
    <property type="entry name" value="Spore_GerAC_N"/>
    <property type="match status" value="1"/>
</dbReference>
<dbReference type="InterPro" id="IPR008844">
    <property type="entry name" value="Spore_GerAC-like"/>
</dbReference>
<evidence type="ECO:0000259" key="9">
    <source>
        <dbReference type="Pfam" id="PF25198"/>
    </source>
</evidence>
<evidence type="ECO:0000256" key="6">
    <source>
        <dbReference type="ARBA" id="ARBA00023139"/>
    </source>
</evidence>